<dbReference type="AlphaFoldDB" id="A0A7X4KN90"/>
<dbReference type="GO" id="GO:0003677">
    <property type="term" value="F:DNA binding"/>
    <property type="evidence" value="ECO:0007669"/>
    <property type="project" value="InterPro"/>
</dbReference>
<protein>
    <submittedName>
        <fullName evidence="3">Tyrosine-type recombinase/integrase</fullName>
    </submittedName>
</protein>
<evidence type="ECO:0000313" key="4">
    <source>
        <dbReference type="Proteomes" id="UP000450676"/>
    </source>
</evidence>
<feature type="domain" description="Tyr recombinase" evidence="2">
    <location>
        <begin position="1"/>
        <end position="114"/>
    </location>
</feature>
<dbReference type="GO" id="GO:0015074">
    <property type="term" value="P:DNA integration"/>
    <property type="evidence" value="ECO:0007669"/>
    <property type="project" value="InterPro"/>
</dbReference>
<sequence>MAEAVGLAEQYPLILASLVKHYSEQIANFVQFQFFAGLRTSEAIALEWPNVDFNSGEVLVHEVIVYEQAQDSTKTSTSRKVRLNSEAMAALERQKKFTFLASGKVFHDPLYNEP</sequence>
<dbReference type="RefSeq" id="WP_161073266.1">
    <property type="nucleotide sequence ID" value="NZ_WWCU01000018.1"/>
</dbReference>
<keyword evidence="1" id="KW-0233">DNA recombination</keyword>
<dbReference type="Pfam" id="PF00589">
    <property type="entry name" value="Phage_integrase"/>
    <property type="match status" value="1"/>
</dbReference>
<dbReference type="Proteomes" id="UP000450676">
    <property type="component" value="Unassembled WGS sequence"/>
</dbReference>
<name>A0A7X4KN90_9BURK</name>
<keyword evidence="4" id="KW-1185">Reference proteome</keyword>
<evidence type="ECO:0000313" key="3">
    <source>
        <dbReference type="EMBL" id="MYN08953.1"/>
    </source>
</evidence>
<organism evidence="3 4">
    <name type="scientific">Pseudoduganella aquatica</name>
    <dbReference type="NCBI Taxonomy" id="2660641"/>
    <lineage>
        <taxon>Bacteria</taxon>
        <taxon>Pseudomonadati</taxon>
        <taxon>Pseudomonadota</taxon>
        <taxon>Betaproteobacteria</taxon>
        <taxon>Burkholderiales</taxon>
        <taxon>Oxalobacteraceae</taxon>
        <taxon>Telluria group</taxon>
        <taxon>Pseudoduganella</taxon>
    </lineage>
</organism>
<dbReference type="Gene3D" id="1.10.443.10">
    <property type="entry name" value="Intergrase catalytic core"/>
    <property type="match status" value="1"/>
</dbReference>
<proteinExistence type="predicted"/>
<dbReference type="InterPro" id="IPR002104">
    <property type="entry name" value="Integrase_catalytic"/>
</dbReference>
<dbReference type="InterPro" id="IPR011010">
    <property type="entry name" value="DNA_brk_join_enz"/>
</dbReference>
<dbReference type="InterPro" id="IPR013762">
    <property type="entry name" value="Integrase-like_cat_sf"/>
</dbReference>
<evidence type="ECO:0000256" key="1">
    <source>
        <dbReference type="ARBA" id="ARBA00023172"/>
    </source>
</evidence>
<comment type="caution">
    <text evidence="3">The sequence shown here is derived from an EMBL/GenBank/DDBJ whole genome shotgun (WGS) entry which is preliminary data.</text>
</comment>
<dbReference type="SUPFAM" id="SSF56349">
    <property type="entry name" value="DNA breaking-rejoining enzymes"/>
    <property type="match status" value="1"/>
</dbReference>
<reference evidence="3 4" key="1">
    <citation type="submission" date="2019-12" db="EMBL/GenBank/DDBJ databases">
        <title>Novel species isolated from a subtropical stream in China.</title>
        <authorList>
            <person name="Lu H."/>
        </authorList>
    </citation>
    <scope>NUCLEOTIDE SEQUENCE [LARGE SCALE GENOMIC DNA]</scope>
    <source>
        <strain evidence="3 4">FT127W</strain>
    </source>
</reference>
<accession>A0A7X4KN90</accession>
<evidence type="ECO:0000259" key="2">
    <source>
        <dbReference type="PROSITE" id="PS51898"/>
    </source>
</evidence>
<dbReference type="GO" id="GO:0006310">
    <property type="term" value="P:DNA recombination"/>
    <property type="evidence" value="ECO:0007669"/>
    <property type="project" value="UniProtKB-KW"/>
</dbReference>
<gene>
    <name evidence="3" type="ORF">GTP77_16615</name>
</gene>
<dbReference type="EMBL" id="WWCU01000018">
    <property type="protein sequence ID" value="MYN08953.1"/>
    <property type="molecule type" value="Genomic_DNA"/>
</dbReference>
<dbReference type="PROSITE" id="PS51898">
    <property type="entry name" value="TYR_RECOMBINASE"/>
    <property type="match status" value="1"/>
</dbReference>